<dbReference type="AlphaFoldDB" id="A0A9N9DS42"/>
<dbReference type="EMBL" id="CAJVQA010007093">
    <property type="protein sequence ID" value="CAG8651406.1"/>
    <property type="molecule type" value="Genomic_DNA"/>
</dbReference>
<organism evidence="2 3">
    <name type="scientific">Cetraspora pellucida</name>
    <dbReference type="NCBI Taxonomy" id="1433469"/>
    <lineage>
        <taxon>Eukaryota</taxon>
        <taxon>Fungi</taxon>
        <taxon>Fungi incertae sedis</taxon>
        <taxon>Mucoromycota</taxon>
        <taxon>Glomeromycotina</taxon>
        <taxon>Glomeromycetes</taxon>
        <taxon>Diversisporales</taxon>
        <taxon>Gigasporaceae</taxon>
        <taxon>Cetraspora</taxon>
    </lineage>
</organism>
<gene>
    <name evidence="2" type="ORF">CPELLU_LOCUS9352</name>
</gene>
<dbReference type="OrthoDB" id="6718538at2759"/>
<proteinExistence type="predicted"/>
<dbReference type="InterPro" id="IPR013087">
    <property type="entry name" value="Znf_C2H2_type"/>
</dbReference>
<dbReference type="PROSITE" id="PS00028">
    <property type="entry name" value="ZINC_FINGER_C2H2_1"/>
    <property type="match status" value="1"/>
</dbReference>
<accession>A0A9N9DS42</accession>
<evidence type="ECO:0000313" key="3">
    <source>
        <dbReference type="Proteomes" id="UP000789759"/>
    </source>
</evidence>
<sequence length="230" mass="26746">MFYEFNLDYLTVRTHTPYHSAYNPVEHGMATLSQKLAGIVLPIDKYGIHLNSQGEVINQELAKKNFQYAGETLYNLWNWDPIFGNSVITHYIDQHTSSFNNVTFPEYDTNNIVKSTIPWKWLENHTKMCQYSLDIKKCDNISCCMPKCCKDATNLLALNNGFLPPLVKENDKHYLNLIYTLEFYDINKLPGYDMHCPFLTNYKKLCCSICDTYFPTSSMVTLHVKSQHPR</sequence>
<reference evidence="2" key="1">
    <citation type="submission" date="2021-06" db="EMBL/GenBank/DDBJ databases">
        <authorList>
            <person name="Kallberg Y."/>
            <person name="Tangrot J."/>
            <person name="Rosling A."/>
        </authorList>
    </citation>
    <scope>NUCLEOTIDE SEQUENCE</scope>
    <source>
        <strain evidence="2">FL966</strain>
    </source>
</reference>
<feature type="domain" description="C2H2-type" evidence="1">
    <location>
        <begin position="206"/>
        <end position="228"/>
    </location>
</feature>
<keyword evidence="3" id="KW-1185">Reference proteome</keyword>
<dbReference type="PANTHER" id="PTHR46954">
    <property type="entry name" value="C2H2-TYPE DOMAIN-CONTAINING PROTEIN"/>
    <property type="match status" value="1"/>
</dbReference>
<evidence type="ECO:0000259" key="1">
    <source>
        <dbReference type="PROSITE" id="PS00028"/>
    </source>
</evidence>
<dbReference type="PANTHER" id="PTHR46954:SF1">
    <property type="entry name" value="C2H2-TYPE DOMAIN-CONTAINING PROTEIN"/>
    <property type="match status" value="1"/>
</dbReference>
<comment type="caution">
    <text evidence="2">The sequence shown here is derived from an EMBL/GenBank/DDBJ whole genome shotgun (WGS) entry which is preliminary data.</text>
</comment>
<evidence type="ECO:0000313" key="2">
    <source>
        <dbReference type="EMBL" id="CAG8651406.1"/>
    </source>
</evidence>
<name>A0A9N9DS42_9GLOM</name>
<protein>
    <submittedName>
        <fullName evidence="2">22957_t:CDS:1</fullName>
    </submittedName>
</protein>
<dbReference type="Proteomes" id="UP000789759">
    <property type="component" value="Unassembled WGS sequence"/>
</dbReference>